<dbReference type="Proteomes" id="UP000178835">
    <property type="component" value="Unassembled WGS sequence"/>
</dbReference>
<comment type="caution">
    <text evidence="4">The sequence shown here is derived from an EMBL/GenBank/DDBJ whole genome shotgun (WGS) entry which is preliminary data.</text>
</comment>
<evidence type="ECO:0000256" key="1">
    <source>
        <dbReference type="SAM" id="Coils"/>
    </source>
</evidence>
<feature type="transmembrane region" description="Helical" evidence="2">
    <location>
        <begin position="12"/>
        <end position="31"/>
    </location>
</feature>
<gene>
    <name evidence="4" type="ORF">A2919_00815</name>
</gene>
<keyword evidence="2" id="KW-0472">Membrane</keyword>
<evidence type="ECO:0000313" key="5">
    <source>
        <dbReference type="Proteomes" id="UP000178835"/>
    </source>
</evidence>
<reference evidence="4 5" key="1">
    <citation type="journal article" date="2016" name="Nat. Commun.">
        <title>Thousands of microbial genomes shed light on interconnected biogeochemical processes in an aquifer system.</title>
        <authorList>
            <person name="Anantharaman K."/>
            <person name="Brown C.T."/>
            <person name="Hug L.A."/>
            <person name="Sharon I."/>
            <person name="Castelle C.J."/>
            <person name="Probst A.J."/>
            <person name="Thomas B.C."/>
            <person name="Singh A."/>
            <person name="Wilkins M.J."/>
            <person name="Karaoz U."/>
            <person name="Brodie E.L."/>
            <person name="Williams K.H."/>
            <person name="Hubbard S.S."/>
            <person name="Banfield J.F."/>
        </authorList>
    </citation>
    <scope>NUCLEOTIDE SEQUENCE [LARGE SCALE GENOMIC DNA]</scope>
</reference>
<evidence type="ECO:0000259" key="3">
    <source>
        <dbReference type="PROSITE" id="PS50234"/>
    </source>
</evidence>
<name>A0A1G2HEX7_9BACT</name>
<dbReference type="InterPro" id="IPR002035">
    <property type="entry name" value="VWF_A"/>
</dbReference>
<dbReference type="SUPFAM" id="SSF53300">
    <property type="entry name" value="vWA-like"/>
    <property type="match status" value="1"/>
</dbReference>
<proteinExistence type="predicted"/>
<sequence length="348" mass="38958">MDLLLQLKDLQFTSPIFLMLGALLAILLIAVKLHRMARQKKGNIGLAELNDLYKEQIWRAKIAGRLRVFLLALAIAGAGLITAGPYSENSGEVARTRTIEHVRTVMIALDTSGSMKSRNPSGEGTIFEMSRNQAIDFLESQDNIRAGFIFYSEWPIVWRRPTIETKVLAKELANMNVSYPKGQTYGLLGAPQLPVFSSGTHTPRALYAAGNIFRDLYIEEGLKDGAVILLTDLQDRLDEVEESINALTKNGISVYILANSRNQKTIDEFKQRMAKNPIVWVFNARLESDMADAYERISELESSLMEIEEIVPSEKYSLRAQAALIVFIFLFTFAITGEVFFRRARGGG</sequence>
<accession>A0A1G2HEX7</accession>
<dbReference type="AlphaFoldDB" id="A0A1G2HEX7"/>
<dbReference type="InterPro" id="IPR036465">
    <property type="entry name" value="vWFA_dom_sf"/>
</dbReference>
<evidence type="ECO:0000313" key="4">
    <source>
        <dbReference type="EMBL" id="OGZ61025.1"/>
    </source>
</evidence>
<dbReference type="EMBL" id="MHOH01000009">
    <property type="protein sequence ID" value="OGZ61025.1"/>
    <property type="molecule type" value="Genomic_DNA"/>
</dbReference>
<feature type="transmembrane region" description="Helical" evidence="2">
    <location>
        <begin position="68"/>
        <end position="87"/>
    </location>
</feature>
<keyword evidence="2" id="KW-0812">Transmembrane</keyword>
<organism evidence="4 5">
    <name type="scientific">Candidatus Spechtbacteria bacterium RIFCSPLOWO2_01_FULL_43_12</name>
    <dbReference type="NCBI Taxonomy" id="1802162"/>
    <lineage>
        <taxon>Bacteria</taxon>
        <taxon>Candidatus Spechtiibacteriota</taxon>
    </lineage>
</organism>
<dbReference type="CDD" id="cd00198">
    <property type="entry name" value="vWFA"/>
    <property type="match status" value="1"/>
</dbReference>
<feature type="coiled-coil region" evidence="1">
    <location>
        <begin position="283"/>
        <end position="310"/>
    </location>
</feature>
<keyword evidence="1" id="KW-0175">Coiled coil</keyword>
<dbReference type="PROSITE" id="PS50234">
    <property type="entry name" value="VWFA"/>
    <property type="match status" value="1"/>
</dbReference>
<evidence type="ECO:0000256" key="2">
    <source>
        <dbReference type="SAM" id="Phobius"/>
    </source>
</evidence>
<keyword evidence="2" id="KW-1133">Transmembrane helix</keyword>
<dbReference type="Gene3D" id="3.40.50.410">
    <property type="entry name" value="von Willebrand factor, type A domain"/>
    <property type="match status" value="1"/>
</dbReference>
<protein>
    <recommendedName>
        <fullName evidence="3">VWFA domain-containing protein</fullName>
    </recommendedName>
</protein>
<feature type="domain" description="VWFA" evidence="3">
    <location>
        <begin position="104"/>
        <end position="297"/>
    </location>
</feature>
<feature type="transmembrane region" description="Helical" evidence="2">
    <location>
        <begin position="322"/>
        <end position="341"/>
    </location>
</feature>